<dbReference type="AlphaFoldDB" id="B7Q8I5"/>
<dbReference type="EMBL" id="DS884393">
    <property type="protein sequence ID" value="EEC15157.1"/>
    <property type="molecule type" value="Genomic_DNA"/>
</dbReference>
<accession>B7Q8I5</accession>
<reference evidence="2" key="2">
    <citation type="submission" date="2020-05" db="UniProtKB">
        <authorList>
            <consortium name="EnsemblMetazoa"/>
        </authorList>
    </citation>
    <scope>IDENTIFICATION</scope>
    <source>
        <strain evidence="2">wikel</strain>
    </source>
</reference>
<evidence type="ECO:0000313" key="3">
    <source>
        <dbReference type="Proteomes" id="UP000001555"/>
    </source>
</evidence>
<dbReference type="InParanoid" id="B7Q8I5"/>
<proteinExistence type="predicted"/>
<evidence type="ECO:0000313" key="2">
    <source>
        <dbReference type="EnsemblMetazoa" id="ISCW010755-PA"/>
    </source>
</evidence>
<dbReference type="Proteomes" id="UP000001555">
    <property type="component" value="Unassembled WGS sequence"/>
</dbReference>
<name>B7Q8I5_IXOSC</name>
<reference evidence="1 3" key="1">
    <citation type="submission" date="2008-03" db="EMBL/GenBank/DDBJ databases">
        <title>Annotation of Ixodes scapularis.</title>
        <authorList>
            <consortium name="Ixodes scapularis Genome Project Consortium"/>
            <person name="Caler E."/>
            <person name="Hannick L.I."/>
            <person name="Bidwell S."/>
            <person name="Joardar V."/>
            <person name="Thiagarajan M."/>
            <person name="Amedeo P."/>
            <person name="Galinsky K.J."/>
            <person name="Schobel S."/>
            <person name="Inman J."/>
            <person name="Hostetler J."/>
            <person name="Miller J."/>
            <person name="Hammond M."/>
            <person name="Megy K."/>
            <person name="Lawson D."/>
            <person name="Kodira C."/>
            <person name="Sutton G."/>
            <person name="Meyer J."/>
            <person name="Hill C.A."/>
            <person name="Birren B."/>
            <person name="Nene V."/>
            <person name="Collins F."/>
            <person name="Alarcon-Chaidez F."/>
            <person name="Wikel S."/>
            <person name="Strausberg R."/>
        </authorList>
    </citation>
    <scope>NUCLEOTIDE SEQUENCE [LARGE SCALE GENOMIC DNA]</scope>
    <source>
        <strain evidence="3">Wikel</strain>
        <strain evidence="1">Wikel colony</strain>
    </source>
</reference>
<dbReference type="HOGENOM" id="CLU_2608706_0_0_1"/>
<sequence>MSACENTRKQEVYRRAGHDAKHALKPVLVGLAESSGGVKEKRKVPTGIFRAPMPPNSWVNPVVAPGCWSELVVDGPLSG</sequence>
<dbReference type="EnsemblMetazoa" id="ISCW010755-RA">
    <property type="protein sequence ID" value="ISCW010755-PA"/>
    <property type="gene ID" value="ISCW010755"/>
</dbReference>
<organism>
    <name type="scientific">Ixodes scapularis</name>
    <name type="common">Black-legged tick</name>
    <name type="synonym">Deer tick</name>
    <dbReference type="NCBI Taxonomy" id="6945"/>
    <lineage>
        <taxon>Eukaryota</taxon>
        <taxon>Metazoa</taxon>
        <taxon>Ecdysozoa</taxon>
        <taxon>Arthropoda</taxon>
        <taxon>Chelicerata</taxon>
        <taxon>Arachnida</taxon>
        <taxon>Acari</taxon>
        <taxon>Parasitiformes</taxon>
        <taxon>Ixodida</taxon>
        <taxon>Ixodoidea</taxon>
        <taxon>Ixodidae</taxon>
        <taxon>Ixodinae</taxon>
        <taxon>Ixodes</taxon>
    </lineage>
</organism>
<dbReference type="PaxDb" id="6945-B7Q8I5"/>
<dbReference type="EMBL" id="ABJB010628588">
    <property type="status" value="NOT_ANNOTATED_CDS"/>
    <property type="molecule type" value="Genomic_DNA"/>
</dbReference>
<gene>
    <name evidence="1" type="ORF">IscW_ISCW010755</name>
</gene>
<keyword evidence="3" id="KW-1185">Reference proteome</keyword>
<dbReference type="VEuPathDB" id="VectorBase:ISCW010755"/>
<protein>
    <submittedName>
        <fullName evidence="1 2">Uncharacterized protein</fullName>
    </submittedName>
</protein>
<evidence type="ECO:0000313" key="1">
    <source>
        <dbReference type="EMBL" id="EEC15157.1"/>
    </source>
</evidence>
<dbReference type="VEuPathDB" id="VectorBase:ISCI010755"/>